<evidence type="ECO:0000313" key="2">
    <source>
        <dbReference type="EMBL" id="MBL4930402.1"/>
    </source>
</evidence>
<gene>
    <name evidence="2" type="ORF">JK634_01060</name>
</gene>
<dbReference type="Gene3D" id="1.10.3210.10">
    <property type="entry name" value="Hypothetical protein af1432"/>
    <property type="match status" value="1"/>
</dbReference>
<name>A0A937K275_9CLOT</name>
<sequence>MKLVLTTDRLVGEVLANPIYTEYGVMFLNKGNKLTRSAISKLKKMGIITVYIEDGNDEISLQEILPTPIKLDVIARLAEVFEEVKKKEQVNHNKVSEIVTDIMDNISLSENATMISNLAPKDETVKLILHSLDVTLLSLMVGVSKRYDERKLLNLGVAAILHDIGKLFVEGQNHVRKGKEILKRNPSIPVTTYMAVFYMYEREDKSGLFGATGDNVHEYAKILGICNDYIKDIKGENPMLPHVAIEKITTDAVNKYDKEIYKYFLQSVYCYPNGLQVKLNNGQEGVVVMQNKGSTARPILAVKSEKGYEFCNLVQPDNLTLFIEEVIME</sequence>
<dbReference type="InterPro" id="IPR003607">
    <property type="entry name" value="HD/PDEase_dom"/>
</dbReference>
<reference evidence="2" key="1">
    <citation type="submission" date="2021-01" db="EMBL/GenBank/DDBJ databases">
        <title>Genome public.</title>
        <authorList>
            <person name="Liu C."/>
            <person name="Sun Q."/>
        </authorList>
    </citation>
    <scope>NUCLEOTIDE SEQUENCE</scope>
    <source>
        <strain evidence="2">YIM B02565</strain>
    </source>
</reference>
<dbReference type="RefSeq" id="WP_202765784.1">
    <property type="nucleotide sequence ID" value="NZ_JAESWA010000004.1"/>
</dbReference>
<evidence type="ECO:0000313" key="3">
    <source>
        <dbReference type="Proteomes" id="UP000623681"/>
    </source>
</evidence>
<organism evidence="2 3">
    <name type="scientific">Clostridium paridis</name>
    <dbReference type="NCBI Taxonomy" id="2803863"/>
    <lineage>
        <taxon>Bacteria</taxon>
        <taxon>Bacillati</taxon>
        <taxon>Bacillota</taxon>
        <taxon>Clostridia</taxon>
        <taxon>Eubacteriales</taxon>
        <taxon>Clostridiaceae</taxon>
        <taxon>Clostridium</taxon>
    </lineage>
</organism>
<dbReference type="EMBL" id="JAESWA010000004">
    <property type="protein sequence ID" value="MBL4930402.1"/>
    <property type="molecule type" value="Genomic_DNA"/>
</dbReference>
<proteinExistence type="predicted"/>
<evidence type="ECO:0000259" key="1">
    <source>
        <dbReference type="Pfam" id="PF01966"/>
    </source>
</evidence>
<accession>A0A937K275</accession>
<comment type="caution">
    <text evidence="2">The sequence shown here is derived from an EMBL/GenBank/DDBJ whole genome shotgun (WGS) entry which is preliminary data.</text>
</comment>
<dbReference type="CDD" id="cd00077">
    <property type="entry name" value="HDc"/>
    <property type="match status" value="1"/>
</dbReference>
<keyword evidence="3" id="KW-1185">Reference proteome</keyword>
<dbReference type="PANTHER" id="PTHR43155:SF2">
    <property type="entry name" value="CYCLIC DI-GMP PHOSPHODIESTERASE PA4108"/>
    <property type="match status" value="1"/>
</dbReference>
<dbReference type="InterPro" id="IPR006674">
    <property type="entry name" value="HD_domain"/>
</dbReference>
<dbReference type="PANTHER" id="PTHR43155">
    <property type="entry name" value="CYCLIC DI-GMP PHOSPHODIESTERASE PA4108-RELATED"/>
    <property type="match status" value="1"/>
</dbReference>
<protein>
    <submittedName>
        <fullName evidence="2">HD domain-containing protein</fullName>
    </submittedName>
</protein>
<dbReference type="Pfam" id="PF01966">
    <property type="entry name" value="HD"/>
    <property type="match status" value="1"/>
</dbReference>
<dbReference type="AlphaFoldDB" id="A0A937K275"/>
<dbReference type="SUPFAM" id="SSF109604">
    <property type="entry name" value="HD-domain/PDEase-like"/>
    <property type="match status" value="1"/>
</dbReference>
<dbReference type="Proteomes" id="UP000623681">
    <property type="component" value="Unassembled WGS sequence"/>
</dbReference>
<feature type="domain" description="HD" evidence="1">
    <location>
        <begin position="130"/>
        <end position="189"/>
    </location>
</feature>